<evidence type="ECO:0000313" key="2">
    <source>
        <dbReference type="EMBL" id="GBM75241.1"/>
    </source>
</evidence>
<accession>A0A4Y2IBZ3</accession>
<dbReference type="GO" id="GO:0006313">
    <property type="term" value="P:DNA transposition"/>
    <property type="evidence" value="ECO:0007669"/>
    <property type="project" value="InterPro"/>
</dbReference>
<sequence>MKTAGWSTRRVARQVDRSECAVRTCWEQWTRDCTYVRRTGSGATRKTTKREERRIVWQALVDPTVTRSTTQSDVGVPVVPQTISRCLAEANLQSKRPVRVLPLTPKHRRLRLQWCHARETWNRPGMVQIDKMWCLVMNPGSFWGQMITAYGCGGALVNGAIPPTLSRHTSPAQEA</sequence>
<dbReference type="OrthoDB" id="6432054at2759"/>
<evidence type="ECO:0000313" key="3">
    <source>
        <dbReference type="Proteomes" id="UP000499080"/>
    </source>
</evidence>
<name>A0A4Y2IBZ3_ARAVE</name>
<dbReference type="InterPro" id="IPR002492">
    <property type="entry name" value="Transposase_Tc1-like"/>
</dbReference>
<dbReference type="Proteomes" id="UP000499080">
    <property type="component" value="Unassembled WGS sequence"/>
</dbReference>
<dbReference type="GO" id="GO:0003677">
    <property type="term" value="F:DNA binding"/>
    <property type="evidence" value="ECO:0007669"/>
    <property type="project" value="InterPro"/>
</dbReference>
<dbReference type="Pfam" id="PF01498">
    <property type="entry name" value="HTH_Tnp_Tc3_2"/>
    <property type="match status" value="1"/>
</dbReference>
<gene>
    <name evidence="2" type="ORF">AVEN_200475_1</name>
</gene>
<proteinExistence type="predicted"/>
<feature type="domain" description="Transposase Tc1-like" evidence="1">
    <location>
        <begin position="53"/>
        <end position="116"/>
    </location>
</feature>
<evidence type="ECO:0000259" key="1">
    <source>
        <dbReference type="Pfam" id="PF01498"/>
    </source>
</evidence>
<dbReference type="AlphaFoldDB" id="A0A4Y2IBZ3"/>
<organism evidence="2 3">
    <name type="scientific">Araneus ventricosus</name>
    <name type="common">Orbweaver spider</name>
    <name type="synonym">Epeira ventricosa</name>
    <dbReference type="NCBI Taxonomy" id="182803"/>
    <lineage>
        <taxon>Eukaryota</taxon>
        <taxon>Metazoa</taxon>
        <taxon>Ecdysozoa</taxon>
        <taxon>Arthropoda</taxon>
        <taxon>Chelicerata</taxon>
        <taxon>Arachnida</taxon>
        <taxon>Araneae</taxon>
        <taxon>Araneomorphae</taxon>
        <taxon>Entelegynae</taxon>
        <taxon>Araneoidea</taxon>
        <taxon>Araneidae</taxon>
        <taxon>Araneus</taxon>
    </lineage>
</organism>
<dbReference type="EMBL" id="BGPR01002546">
    <property type="protein sequence ID" value="GBM75241.1"/>
    <property type="molecule type" value="Genomic_DNA"/>
</dbReference>
<comment type="caution">
    <text evidence="2">The sequence shown here is derived from an EMBL/GenBank/DDBJ whole genome shotgun (WGS) entry which is preliminary data.</text>
</comment>
<reference evidence="2 3" key="1">
    <citation type="journal article" date="2019" name="Sci. Rep.">
        <title>Orb-weaving spider Araneus ventricosus genome elucidates the spidroin gene catalogue.</title>
        <authorList>
            <person name="Kono N."/>
            <person name="Nakamura H."/>
            <person name="Ohtoshi R."/>
            <person name="Moran D.A.P."/>
            <person name="Shinohara A."/>
            <person name="Yoshida Y."/>
            <person name="Fujiwara M."/>
            <person name="Mori M."/>
            <person name="Tomita M."/>
            <person name="Arakawa K."/>
        </authorList>
    </citation>
    <scope>NUCLEOTIDE SEQUENCE [LARGE SCALE GENOMIC DNA]</scope>
</reference>
<protein>
    <recommendedName>
        <fullName evidence="1">Transposase Tc1-like domain-containing protein</fullName>
    </recommendedName>
</protein>
<dbReference type="GO" id="GO:0015074">
    <property type="term" value="P:DNA integration"/>
    <property type="evidence" value="ECO:0007669"/>
    <property type="project" value="InterPro"/>
</dbReference>
<keyword evidence="3" id="KW-1185">Reference proteome</keyword>